<accession>A0A0U2X1H6</accession>
<dbReference type="Proteomes" id="UP000065473">
    <property type="component" value="Chromosome"/>
</dbReference>
<protein>
    <recommendedName>
        <fullName evidence="5">DUF1122 domain-containing protein</fullName>
    </recommendedName>
</protein>
<dbReference type="SUPFAM" id="SSF55729">
    <property type="entry name" value="Acyl-CoA N-acyltransferases (Nat)"/>
    <property type="match status" value="1"/>
</dbReference>
<evidence type="ECO:0000313" key="2">
    <source>
        <dbReference type="EMBL" id="ALU32258.1"/>
    </source>
</evidence>
<dbReference type="EMBL" id="CP013694">
    <property type="protein sequence ID" value="ALU29528.1"/>
    <property type="molecule type" value="Genomic_DNA"/>
</dbReference>
<evidence type="ECO:0008006" key="5">
    <source>
        <dbReference type="Google" id="ProtNLM"/>
    </source>
</evidence>
<dbReference type="Gene3D" id="3.40.630.30">
    <property type="match status" value="1"/>
</dbReference>
<dbReference type="OMA" id="LKAGFTW"/>
<dbReference type="RefSeq" id="WP_011276998.1">
    <property type="nucleotide sequence ID" value="NZ_BHWZ01000001.1"/>
</dbReference>
<sequence>MLSGKVGNKLVIESIDVKDTQIKELKTFILYVNGRKVGRTFYFTGREYYLPWIEIDYDPWLREIDGEVDLFNFIYNVLPPGGKLFVTYIRDKETADMLYQGFSPADTPLGFSLLKAGFTWFKNWYFPEGGNEGAPKIQANKPLNDTDMIRQLRELLDEVKRNEVKAFIESKIAKRKS</sequence>
<evidence type="ECO:0000313" key="1">
    <source>
        <dbReference type="EMBL" id="ALU29528.1"/>
    </source>
</evidence>
<dbReference type="InterPro" id="IPR016181">
    <property type="entry name" value="Acyl_CoA_acyltransferase"/>
</dbReference>
<dbReference type="AlphaFoldDB" id="A0A0U2X1H6"/>
<dbReference type="Pfam" id="PF06557">
    <property type="entry name" value="DUF1122"/>
    <property type="match status" value="1"/>
</dbReference>
<dbReference type="OrthoDB" id="26340at2157"/>
<dbReference type="Proteomes" id="UP000060043">
    <property type="component" value="Chromosome"/>
</dbReference>
<dbReference type="InterPro" id="IPR008304">
    <property type="entry name" value="UCP017998"/>
</dbReference>
<reference evidence="3 4" key="1">
    <citation type="submission" date="2015-12" db="EMBL/GenBank/DDBJ databases">
        <title>A stable core within a dynamic pangenome in Sulfolobus acidocaldarius.</title>
        <authorList>
            <person name="Anderson R."/>
            <person name="Kouris A."/>
            <person name="Seward C."/>
            <person name="Campbell K."/>
            <person name="Whitaker R."/>
        </authorList>
    </citation>
    <scope>NUCLEOTIDE SEQUENCE [LARGE SCALE GENOMIC DNA]</scope>
    <source>
        <strain evidence="1 4">GG12-C01-09</strain>
        <strain evidence="2 3">NG05B_CO5_07</strain>
    </source>
</reference>
<name>A0A0U2X1H6_9CREN</name>
<evidence type="ECO:0000313" key="3">
    <source>
        <dbReference type="Proteomes" id="UP000060043"/>
    </source>
</evidence>
<proteinExistence type="predicted"/>
<dbReference type="STRING" id="1435377.SUSAZ_00330"/>
<dbReference type="PaxDb" id="1435377-SUSAZ_00330"/>
<organism evidence="2 3">
    <name type="scientific">Sulfolobus acidocaldarius</name>
    <dbReference type="NCBI Taxonomy" id="2285"/>
    <lineage>
        <taxon>Archaea</taxon>
        <taxon>Thermoproteota</taxon>
        <taxon>Thermoprotei</taxon>
        <taxon>Sulfolobales</taxon>
        <taxon>Sulfolobaceae</taxon>
        <taxon>Sulfolobus</taxon>
    </lineage>
</organism>
<dbReference type="PIRSF" id="PIRSF017998">
    <property type="entry name" value="UCP017998"/>
    <property type="match status" value="1"/>
</dbReference>
<dbReference type="GeneID" id="14550600"/>
<dbReference type="EMBL" id="CP013695">
    <property type="protein sequence ID" value="ALU32258.1"/>
    <property type="molecule type" value="Genomic_DNA"/>
</dbReference>
<evidence type="ECO:0000313" key="4">
    <source>
        <dbReference type="Proteomes" id="UP000065473"/>
    </source>
</evidence>
<gene>
    <name evidence="1" type="ORF">ATY89_05920</name>
    <name evidence="2" type="ORF">ATZ20_08945</name>
</gene>